<dbReference type="EMBL" id="VKHS01000479">
    <property type="protein sequence ID" value="MBB0231308.1"/>
    <property type="molecule type" value="Genomic_DNA"/>
</dbReference>
<reference evidence="7" key="1">
    <citation type="submission" date="2019-10" db="EMBL/GenBank/DDBJ databases">
        <title>Streptomyces sp. nov., a novel actinobacterium isolated from alkaline environment.</title>
        <authorList>
            <person name="Golinska P."/>
        </authorList>
    </citation>
    <scope>NUCLEOTIDE SEQUENCE [LARGE SCALE GENOMIC DNA]</scope>
    <source>
        <strain evidence="7">DSM 42108</strain>
    </source>
</reference>
<protein>
    <submittedName>
        <fullName evidence="6">ABC transporter substrate-binding protein</fullName>
    </submittedName>
</protein>
<gene>
    <name evidence="6" type="ORF">FOE67_17780</name>
</gene>
<keyword evidence="4" id="KW-0732">Signal</keyword>
<comment type="caution">
    <text evidence="6">The sequence shown here is derived from an EMBL/GenBank/DDBJ whole genome shotgun (WGS) entry which is preliminary data.</text>
</comment>
<dbReference type="AlphaFoldDB" id="A0A7W3XXV7"/>
<proteinExistence type="inferred from homology"/>
<dbReference type="CDD" id="cd01146">
    <property type="entry name" value="FhuD"/>
    <property type="match status" value="1"/>
</dbReference>
<keyword evidence="3" id="KW-0813">Transport</keyword>
<comment type="similarity">
    <text evidence="2">Belongs to the bacterial solute-binding protein 8 family.</text>
</comment>
<dbReference type="SUPFAM" id="SSF53807">
    <property type="entry name" value="Helical backbone' metal receptor"/>
    <property type="match status" value="1"/>
</dbReference>
<dbReference type="GO" id="GO:1901678">
    <property type="term" value="P:iron coordination entity transport"/>
    <property type="evidence" value="ECO:0007669"/>
    <property type="project" value="UniProtKB-ARBA"/>
</dbReference>
<keyword evidence="7" id="KW-1185">Reference proteome</keyword>
<evidence type="ECO:0000256" key="4">
    <source>
        <dbReference type="ARBA" id="ARBA00022729"/>
    </source>
</evidence>
<dbReference type="Proteomes" id="UP000530234">
    <property type="component" value="Unassembled WGS sequence"/>
</dbReference>
<dbReference type="PANTHER" id="PTHR30532">
    <property type="entry name" value="IRON III DICITRATE-BINDING PERIPLASMIC PROTEIN"/>
    <property type="match status" value="1"/>
</dbReference>
<evidence type="ECO:0000256" key="3">
    <source>
        <dbReference type="ARBA" id="ARBA00022448"/>
    </source>
</evidence>
<comment type="subcellular location">
    <subcellularLocation>
        <location evidence="1">Cell envelope</location>
    </subcellularLocation>
</comment>
<dbReference type="InterPro" id="IPR051313">
    <property type="entry name" value="Bact_iron-sidero_bind"/>
</dbReference>
<organism evidence="6 7">
    <name type="scientific">Streptomyces calidiresistens</name>
    <dbReference type="NCBI Taxonomy" id="1485586"/>
    <lineage>
        <taxon>Bacteria</taxon>
        <taxon>Bacillati</taxon>
        <taxon>Actinomycetota</taxon>
        <taxon>Actinomycetes</taxon>
        <taxon>Kitasatosporales</taxon>
        <taxon>Streptomycetaceae</taxon>
        <taxon>Streptomyces</taxon>
    </lineage>
</organism>
<dbReference type="Gene3D" id="3.40.50.1980">
    <property type="entry name" value="Nitrogenase molybdenum iron protein domain"/>
    <property type="match status" value="2"/>
</dbReference>
<sequence length="322" mass="33911">MTTGAALLTGALLLTACGTDDDGTTDDAATPEGEVGEVGETRTIDTAMGPVEVPVDPQRVVVLDTAELDSALTLGVTPVGSVRADVATGFPFYLPEERLTDVENVGNIAAPNLEAVIELEPDLIIGNMARDADRYDELSAIAPTVFGENPGGPWKENFLLHAEALNRQEEAAAIVEDYEARVEEVVEAIGGAEEAAGTEVSVIRFIEGGDTRLYGRENYIGTILEDLGLGRPAIVDEAPDGFAVEISPEQIDLGDGDVIFYTSYGSAENSGESAAVGGALWEGMDAVRENRVFAVEDELWFQGIGYTAAGIILGEIEEALTS</sequence>
<dbReference type="PANTHER" id="PTHR30532:SF25">
    <property type="entry name" value="IRON(III) DICITRATE-BINDING PERIPLASMIC PROTEIN"/>
    <property type="match status" value="1"/>
</dbReference>
<evidence type="ECO:0000256" key="2">
    <source>
        <dbReference type="ARBA" id="ARBA00008814"/>
    </source>
</evidence>
<evidence type="ECO:0000313" key="7">
    <source>
        <dbReference type="Proteomes" id="UP000530234"/>
    </source>
</evidence>
<dbReference type="InterPro" id="IPR002491">
    <property type="entry name" value="ABC_transptr_periplasmic_BD"/>
</dbReference>
<dbReference type="Pfam" id="PF01497">
    <property type="entry name" value="Peripla_BP_2"/>
    <property type="match status" value="1"/>
</dbReference>
<feature type="domain" description="Fe/B12 periplasmic-binding" evidence="5">
    <location>
        <begin position="59"/>
        <end position="322"/>
    </location>
</feature>
<dbReference type="PROSITE" id="PS50983">
    <property type="entry name" value="FE_B12_PBP"/>
    <property type="match status" value="1"/>
</dbReference>
<accession>A0A7W3XXV7</accession>
<evidence type="ECO:0000313" key="6">
    <source>
        <dbReference type="EMBL" id="MBB0231308.1"/>
    </source>
</evidence>
<name>A0A7W3XXV7_9ACTN</name>
<evidence type="ECO:0000256" key="1">
    <source>
        <dbReference type="ARBA" id="ARBA00004196"/>
    </source>
</evidence>
<evidence type="ECO:0000259" key="5">
    <source>
        <dbReference type="PROSITE" id="PS50983"/>
    </source>
</evidence>
<dbReference type="GO" id="GO:0030288">
    <property type="term" value="C:outer membrane-bounded periplasmic space"/>
    <property type="evidence" value="ECO:0007669"/>
    <property type="project" value="TreeGrafter"/>
</dbReference>